<gene>
    <name evidence="3" type="ORF">MA16_Dca008028</name>
</gene>
<reference evidence="3 4" key="1">
    <citation type="journal article" date="2016" name="Sci. Rep.">
        <title>The Dendrobium catenatum Lindl. genome sequence provides insights into polysaccharide synthase, floral development and adaptive evolution.</title>
        <authorList>
            <person name="Zhang G.Q."/>
            <person name="Xu Q."/>
            <person name="Bian C."/>
            <person name="Tsai W.C."/>
            <person name="Yeh C.M."/>
            <person name="Liu K.W."/>
            <person name="Yoshida K."/>
            <person name="Zhang L.S."/>
            <person name="Chang S.B."/>
            <person name="Chen F."/>
            <person name="Shi Y."/>
            <person name="Su Y.Y."/>
            <person name="Zhang Y.Q."/>
            <person name="Chen L.J."/>
            <person name="Yin Y."/>
            <person name="Lin M."/>
            <person name="Huang H."/>
            <person name="Deng H."/>
            <person name="Wang Z.W."/>
            <person name="Zhu S.L."/>
            <person name="Zhao X."/>
            <person name="Deng C."/>
            <person name="Niu S.C."/>
            <person name="Huang J."/>
            <person name="Wang M."/>
            <person name="Liu G.H."/>
            <person name="Yang H.J."/>
            <person name="Xiao X.J."/>
            <person name="Hsiao Y.Y."/>
            <person name="Wu W.L."/>
            <person name="Chen Y.Y."/>
            <person name="Mitsuda N."/>
            <person name="Ohme-Takagi M."/>
            <person name="Luo Y.B."/>
            <person name="Van de Peer Y."/>
            <person name="Liu Z.J."/>
        </authorList>
    </citation>
    <scope>NUCLEOTIDE SEQUENCE [LARGE SCALE GENOMIC DNA]</scope>
    <source>
        <tissue evidence="3">The whole plant</tissue>
    </source>
</reference>
<keyword evidence="4" id="KW-1185">Reference proteome</keyword>
<organism evidence="3 4">
    <name type="scientific">Dendrobium catenatum</name>
    <dbReference type="NCBI Taxonomy" id="906689"/>
    <lineage>
        <taxon>Eukaryota</taxon>
        <taxon>Viridiplantae</taxon>
        <taxon>Streptophyta</taxon>
        <taxon>Embryophyta</taxon>
        <taxon>Tracheophyta</taxon>
        <taxon>Spermatophyta</taxon>
        <taxon>Magnoliopsida</taxon>
        <taxon>Liliopsida</taxon>
        <taxon>Asparagales</taxon>
        <taxon>Orchidaceae</taxon>
        <taxon>Epidendroideae</taxon>
        <taxon>Malaxideae</taxon>
        <taxon>Dendrobiinae</taxon>
        <taxon>Dendrobium</taxon>
    </lineage>
</organism>
<dbReference type="GO" id="GO:0012505">
    <property type="term" value="C:endomembrane system"/>
    <property type="evidence" value="ECO:0007669"/>
    <property type="project" value="TreeGrafter"/>
</dbReference>
<dbReference type="Proteomes" id="UP000233837">
    <property type="component" value="Unassembled WGS sequence"/>
</dbReference>
<feature type="compositionally biased region" description="Low complexity" evidence="1">
    <location>
        <begin position="1"/>
        <end position="14"/>
    </location>
</feature>
<protein>
    <submittedName>
        <fullName evidence="3">Uncharacterized protein</fullName>
    </submittedName>
</protein>
<feature type="region of interest" description="Disordered" evidence="1">
    <location>
        <begin position="1"/>
        <end position="43"/>
    </location>
</feature>
<feature type="transmembrane region" description="Helical" evidence="2">
    <location>
        <begin position="64"/>
        <end position="80"/>
    </location>
</feature>
<evidence type="ECO:0000256" key="1">
    <source>
        <dbReference type="SAM" id="MobiDB-lite"/>
    </source>
</evidence>
<keyword evidence="2" id="KW-0472">Membrane</keyword>
<dbReference type="PANTHER" id="PTHR36362:SF1">
    <property type="entry name" value="DNA-DIRECTED RNA POLYMERASE SUBUNIT BETA"/>
    <property type="match status" value="1"/>
</dbReference>
<proteinExistence type="predicted"/>
<dbReference type="AlphaFoldDB" id="A0A2I0VL27"/>
<reference evidence="3 4" key="2">
    <citation type="journal article" date="2017" name="Nature">
        <title>The Apostasia genome and the evolution of orchids.</title>
        <authorList>
            <person name="Zhang G.Q."/>
            <person name="Liu K.W."/>
            <person name="Li Z."/>
            <person name="Lohaus R."/>
            <person name="Hsiao Y.Y."/>
            <person name="Niu S.C."/>
            <person name="Wang J.Y."/>
            <person name="Lin Y.C."/>
            <person name="Xu Q."/>
            <person name="Chen L.J."/>
            <person name="Yoshida K."/>
            <person name="Fujiwara S."/>
            <person name="Wang Z.W."/>
            <person name="Zhang Y.Q."/>
            <person name="Mitsuda N."/>
            <person name="Wang M."/>
            <person name="Liu G.H."/>
            <person name="Pecoraro L."/>
            <person name="Huang H.X."/>
            <person name="Xiao X.J."/>
            <person name="Lin M."/>
            <person name="Wu X.Y."/>
            <person name="Wu W.L."/>
            <person name="Chen Y.Y."/>
            <person name="Chang S.B."/>
            <person name="Sakamoto S."/>
            <person name="Ohme-Takagi M."/>
            <person name="Yagi M."/>
            <person name="Zeng S.J."/>
            <person name="Shen C.Y."/>
            <person name="Yeh C.M."/>
            <person name="Luo Y.B."/>
            <person name="Tsai W.C."/>
            <person name="Van de Peer Y."/>
            <person name="Liu Z.J."/>
        </authorList>
    </citation>
    <scope>NUCLEOTIDE SEQUENCE [LARGE SCALE GENOMIC DNA]</scope>
    <source>
        <tissue evidence="3">The whole plant</tissue>
    </source>
</reference>
<name>A0A2I0VL27_9ASPA</name>
<keyword evidence="2" id="KW-1133">Transmembrane helix</keyword>
<dbReference type="OrthoDB" id="1900908at2759"/>
<evidence type="ECO:0000256" key="2">
    <source>
        <dbReference type="SAM" id="Phobius"/>
    </source>
</evidence>
<dbReference type="PANTHER" id="PTHR36362">
    <property type="entry name" value="DNA-DIRECTED RNA POLYMERASE SUBUNIT BETA"/>
    <property type="match status" value="1"/>
</dbReference>
<keyword evidence="2" id="KW-0812">Transmembrane</keyword>
<accession>A0A2I0VL27</accession>
<evidence type="ECO:0000313" key="4">
    <source>
        <dbReference type="Proteomes" id="UP000233837"/>
    </source>
</evidence>
<dbReference type="EMBL" id="KZ503438">
    <property type="protein sequence ID" value="PKU64122.1"/>
    <property type="molecule type" value="Genomic_DNA"/>
</dbReference>
<sequence>MLSSRRAAPSSPRTPRVEEATGGGGGTALAIEDDDESKTRSHGPLGARLSRLLSFRIAQSRRSCSFQLALLLILFVALFIRHRLGRRECEARDDSIYRMAIFSGSIDGLASDFGILGVPWCRSKDGKTVEWGPKDLIKGLEEFVPIYETRPIKNNTHGMGFDHSFGLWFMARWLKPLLMVESGAFKGHSTWVLRQAMPKTPIISLSPRHPEKYLMKGPAYVDGNCTYFAGKDFLDFGGINWRNVLEKHGVSDINQVLIFFDDHQNQLKRLKQALKFGFQHLIFGDNYDTGTGDHYSLRQICDQFYVGGGGHSCFIDGDEARIRRKRRKMWEKAVDVEELCGNGKAWWGVRGEMRDDFNQSNKAISYLDHFHISRFVESVLDVYWELPPVAGPSLTHQSRYDPARTSNPIVEDGQNALFQRLGLSSLDASVFNGYTQMVYVKISSPSS</sequence>
<evidence type="ECO:0000313" key="3">
    <source>
        <dbReference type="EMBL" id="PKU64122.1"/>
    </source>
</evidence>